<dbReference type="Proteomes" id="UP000001568">
    <property type="component" value="Chromosome 21"/>
</dbReference>
<dbReference type="PANTHER" id="PTHR12497:SF0">
    <property type="entry name" value="TAFAZZIN"/>
    <property type="match status" value="1"/>
</dbReference>
<dbReference type="EMBL" id="CP000593">
    <property type="protein sequence ID" value="ABO99427.1"/>
    <property type="molecule type" value="Genomic_DNA"/>
</dbReference>
<keyword evidence="3" id="KW-0808">Transferase</keyword>
<dbReference type="PRINTS" id="PR00979">
    <property type="entry name" value="TAFAZZIN"/>
</dbReference>
<evidence type="ECO:0000256" key="10">
    <source>
        <dbReference type="ARBA" id="ARBA00024323"/>
    </source>
</evidence>
<dbReference type="HOGENOM" id="CLU_1615127_0_0_1"/>
<dbReference type="CDD" id="cd07989">
    <property type="entry name" value="LPLAT_AGPAT-like"/>
    <property type="match status" value="1"/>
</dbReference>
<dbReference type="Pfam" id="PF01553">
    <property type="entry name" value="Acyltransferase"/>
    <property type="match status" value="1"/>
</dbReference>
<keyword evidence="7" id="KW-0496">Mitochondrion</keyword>
<dbReference type="RefSeq" id="XP_001422821.1">
    <property type="nucleotide sequence ID" value="XM_001422784.1"/>
</dbReference>
<comment type="similarity">
    <text evidence="2 12">Belongs to the taffazin family.</text>
</comment>
<comment type="catalytic activity">
    <reaction evidence="11">
        <text>1'-[1,2-diacyl-sn-glycero-3-phospho],3'-[1-acyl-sn-glycero-3-phospho]-glycerol + a 1,2-diacyl-sn-glycero-3-phosphocholine = a cardiolipin + a 1-acyl-sn-glycero-3-phosphocholine</text>
        <dbReference type="Rhea" id="RHEA:33731"/>
        <dbReference type="ChEBI" id="CHEBI:57643"/>
        <dbReference type="ChEBI" id="CHEBI:58168"/>
        <dbReference type="ChEBI" id="CHEBI:62237"/>
        <dbReference type="ChEBI" id="CHEBI:64743"/>
    </reaction>
    <physiologicalReaction direction="left-to-right" evidence="11">
        <dbReference type="Rhea" id="RHEA:33732"/>
    </physiologicalReaction>
    <physiologicalReaction direction="right-to-left" evidence="11">
        <dbReference type="Rhea" id="RHEA:33733"/>
    </physiologicalReaction>
</comment>
<keyword evidence="6" id="KW-0443">Lipid metabolism</keyword>
<protein>
    <recommendedName>
        <fullName evidence="12">Tafazzin family protein</fullName>
    </recommendedName>
</protein>
<dbReference type="Proteomes" id="UP000001568">
    <property type="component" value="Chromosome 13"/>
</dbReference>
<evidence type="ECO:0000256" key="6">
    <source>
        <dbReference type="ARBA" id="ARBA00023098"/>
    </source>
</evidence>
<evidence type="ECO:0000313" key="16">
    <source>
        <dbReference type="Proteomes" id="UP000001568"/>
    </source>
</evidence>
<evidence type="ECO:0000256" key="5">
    <source>
        <dbReference type="ARBA" id="ARBA00022792"/>
    </source>
</evidence>
<feature type="domain" description="Phospholipid/glycerol acyltransferase" evidence="13">
    <location>
        <begin position="8"/>
        <end position="140"/>
    </location>
</feature>
<name>A4S6Q9_OSTLU</name>
<dbReference type="GeneID" id="5006879"/>
<accession>A4S6Q9</accession>
<evidence type="ECO:0000256" key="12">
    <source>
        <dbReference type="RuleBase" id="RU365062"/>
    </source>
</evidence>
<evidence type="ECO:0000256" key="2">
    <source>
        <dbReference type="ARBA" id="ARBA00010524"/>
    </source>
</evidence>
<dbReference type="EMBL" id="CP000601">
    <property type="protein sequence ID" value="ABP01180.1"/>
    <property type="molecule type" value="Genomic_DNA"/>
</dbReference>
<dbReference type="SMART" id="SM00563">
    <property type="entry name" value="PlsC"/>
    <property type="match status" value="1"/>
</dbReference>
<dbReference type="Gramene" id="ABO99427">
    <property type="protein sequence ID" value="ABO99427"/>
    <property type="gene ID" value="OSTLU_7370"/>
</dbReference>
<dbReference type="STRING" id="436017.A4S6Q9"/>
<dbReference type="InterPro" id="IPR002123">
    <property type="entry name" value="Plipid/glycerol_acylTrfase"/>
</dbReference>
<evidence type="ECO:0000259" key="13">
    <source>
        <dbReference type="SMART" id="SM00563"/>
    </source>
</evidence>
<dbReference type="GeneID" id="5004990"/>
<proteinExistence type="inferred from homology"/>
<evidence type="ECO:0000256" key="3">
    <source>
        <dbReference type="ARBA" id="ARBA00022679"/>
    </source>
</evidence>
<evidence type="ECO:0000256" key="1">
    <source>
        <dbReference type="ARBA" id="ARBA00004137"/>
    </source>
</evidence>
<keyword evidence="8" id="KW-0472">Membrane</keyword>
<organism evidence="14 16">
    <name type="scientific">Ostreococcus lucimarinus (strain CCE9901)</name>
    <dbReference type="NCBI Taxonomy" id="436017"/>
    <lineage>
        <taxon>Eukaryota</taxon>
        <taxon>Viridiplantae</taxon>
        <taxon>Chlorophyta</taxon>
        <taxon>Mamiellophyceae</taxon>
        <taxon>Mamiellales</taxon>
        <taxon>Bathycoccaceae</taxon>
        <taxon>Ostreococcus</taxon>
    </lineage>
</organism>
<dbReference type="eggNOG" id="KOG2847">
    <property type="taxonomic scope" value="Eukaryota"/>
</dbReference>
<evidence type="ECO:0000313" key="15">
    <source>
        <dbReference type="EMBL" id="ABP01180.1"/>
    </source>
</evidence>
<dbReference type="GO" id="GO:0005743">
    <property type="term" value="C:mitochondrial inner membrane"/>
    <property type="evidence" value="ECO:0007669"/>
    <property type="project" value="UniProtKB-SubCell"/>
</dbReference>
<feature type="non-terminal residue" evidence="14">
    <location>
        <position position="165"/>
    </location>
</feature>
<keyword evidence="16" id="KW-1185">Reference proteome</keyword>
<evidence type="ECO:0000256" key="7">
    <source>
        <dbReference type="ARBA" id="ARBA00023128"/>
    </source>
</evidence>
<gene>
    <name evidence="15" type="ORF">OSTLU_7284</name>
    <name evidence="14" type="ORF">OSTLU_7370</name>
</gene>
<dbReference type="GO" id="GO:0008374">
    <property type="term" value="F:O-acyltransferase activity"/>
    <property type="evidence" value="ECO:0007669"/>
    <property type="project" value="TreeGrafter"/>
</dbReference>
<feature type="non-terminal residue" evidence="14">
    <location>
        <position position="1"/>
    </location>
</feature>
<dbReference type="PANTHER" id="PTHR12497">
    <property type="entry name" value="TAZ PROTEIN TAFAZZIN"/>
    <property type="match status" value="1"/>
</dbReference>
<dbReference type="InterPro" id="IPR000872">
    <property type="entry name" value="Tafazzin"/>
</dbReference>
<keyword evidence="4" id="KW-1000">Mitochondrion outer membrane</keyword>
<dbReference type="GO" id="GO:0006644">
    <property type="term" value="P:phospholipid metabolic process"/>
    <property type="evidence" value="ECO:0007669"/>
    <property type="project" value="InterPro"/>
</dbReference>
<dbReference type="Gramene" id="ABP01180">
    <property type="protein sequence ID" value="ABP01180"/>
    <property type="gene ID" value="OSTLU_7284"/>
</dbReference>
<evidence type="ECO:0000256" key="8">
    <source>
        <dbReference type="ARBA" id="ARBA00023136"/>
    </source>
</evidence>
<sequence>DRANAQGLLTVCNHVSTFDDPGMLSALIPWSVFVGEPRRGGVRWTLCTDEICAKTKLRESFFLCGKALAIKRGGGVEQPAMRTAANLLLRGDWVHLFPEGRVSRDGELGTMRRGVAKLLCDVEIAGGTPPMVLPFWHSGMSDVKPYGRWEIGVGKRVHVTVGEPL</sequence>
<dbReference type="RefSeq" id="XP_001421134.1">
    <property type="nucleotide sequence ID" value="XM_001421097.1"/>
</dbReference>
<reference evidence="14 16" key="1">
    <citation type="journal article" date="2007" name="Proc. Natl. Acad. Sci. U.S.A.">
        <title>The tiny eukaryote Ostreococcus provides genomic insights into the paradox of plankton speciation.</title>
        <authorList>
            <person name="Palenik B."/>
            <person name="Grimwood J."/>
            <person name="Aerts A."/>
            <person name="Rouze P."/>
            <person name="Salamov A."/>
            <person name="Putnam N."/>
            <person name="Dupont C."/>
            <person name="Jorgensen R."/>
            <person name="Derelle E."/>
            <person name="Rombauts S."/>
            <person name="Zhou K."/>
            <person name="Otillar R."/>
            <person name="Merchant S.S."/>
            <person name="Podell S."/>
            <person name="Gaasterland T."/>
            <person name="Napoli C."/>
            <person name="Gendler K."/>
            <person name="Manuell A."/>
            <person name="Tai V."/>
            <person name="Vallon O."/>
            <person name="Piganeau G."/>
            <person name="Jancek S."/>
            <person name="Heijde M."/>
            <person name="Jabbari K."/>
            <person name="Bowler C."/>
            <person name="Lohr M."/>
            <person name="Robbens S."/>
            <person name="Werner G."/>
            <person name="Dubchak I."/>
            <person name="Pazour G.J."/>
            <person name="Ren Q."/>
            <person name="Paulsen I."/>
            <person name="Delwiche C."/>
            <person name="Schmutz J."/>
            <person name="Rokhsar D."/>
            <person name="Van de Peer Y."/>
            <person name="Moreau H."/>
            <person name="Grigoriev I.V."/>
        </authorList>
    </citation>
    <scope>NUCLEOTIDE SEQUENCE [LARGE SCALE GENOMIC DNA]</scope>
    <source>
        <strain evidence="14 16">CCE9901</strain>
    </source>
</reference>
<evidence type="ECO:0000313" key="14">
    <source>
        <dbReference type="EMBL" id="ABO99427.1"/>
    </source>
</evidence>
<dbReference type="AlphaFoldDB" id="A4S6Q9"/>
<keyword evidence="5" id="KW-0999">Mitochondrion inner membrane</keyword>
<dbReference type="KEGG" id="olu:OSTLU_7284"/>
<keyword evidence="9" id="KW-0012">Acyltransferase</keyword>
<evidence type="ECO:0000256" key="9">
    <source>
        <dbReference type="ARBA" id="ARBA00023315"/>
    </source>
</evidence>
<comment type="subcellular location">
    <subcellularLocation>
        <location evidence="1">Mitochondrion inner membrane</location>
        <topology evidence="1">Peripheral membrane protein</topology>
        <orientation evidence="1">Intermembrane side</orientation>
    </subcellularLocation>
    <subcellularLocation>
        <location evidence="10">Mitochondrion outer membrane</location>
        <topology evidence="10">Peripheral membrane protein</topology>
        <orientation evidence="10">Intermembrane side</orientation>
    </subcellularLocation>
</comment>
<evidence type="ECO:0000256" key="4">
    <source>
        <dbReference type="ARBA" id="ARBA00022787"/>
    </source>
</evidence>
<dbReference type="SUPFAM" id="SSF69593">
    <property type="entry name" value="Glycerol-3-phosphate (1)-acyltransferase"/>
    <property type="match status" value="1"/>
</dbReference>
<evidence type="ECO:0000256" key="11">
    <source>
        <dbReference type="ARBA" id="ARBA00047906"/>
    </source>
</evidence>
<dbReference type="GO" id="GO:0005741">
    <property type="term" value="C:mitochondrial outer membrane"/>
    <property type="evidence" value="ECO:0007669"/>
    <property type="project" value="UniProtKB-SubCell"/>
</dbReference>
<dbReference type="KEGG" id="olu:OSTLU_7370"/>
<dbReference type="OrthoDB" id="193467at2759"/>